<dbReference type="GO" id="GO:0003677">
    <property type="term" value="F:DNA binding"/>
    <property type="evidence" value="ECO:0007669"/>
    <property type="project" value="UniProtKB-KW"/>
</dbReference>
<protein>
    <submittedName>
        <fullName evidence="9">Sigma-70 family RNA polymerase sigma factor</fullName>
    </submittedName>
</protein>
<evidence type="ECO:0000256" key="6">
    <source>
        <dbReference type="SAM" id="MobiDB-lite"/>
    </source>
</evidence>
<reference evidence="9 10" key="1">
    <citation type="submission" date="2019-01" db="EMBL/GenBank/DDBJ databases">
        <title>Egibacter rhizosphaerae EGI 80759T.</title>
        <authorList>
            <person name="Chen D.-D."/>
            <person name="Tian Y."/>
            <person name="Jiao J.-Y."/>
            <person name="Zhang X.-T."/>
            <person name="Zhang Y.-G."/>
            <person name="Zhang Y."/>
            <person name="Xiao M."/>
            <person name="Shu W.-S."/>
            <person name="Li W.-J."/>
        </authorList>
    </citation>
    <scope>NUCLEOTIDE SEQUENCE [LARGE SCALE GENOMIC DNA]</scope>
    <source>
        <strain evidence="9 10">EGI 80759</strain>
    </source>
</reference>
<keyword evidence="3" id="KW-0731">Sigma factor</keyword>
<dbReference type="InterPro" id="IPR013249">
    <property type="entry name" value="RNA_pol_sigma70_r4_t2"/>
</dbReference>
<dbReference type="Proteomes" id="UP000291469">
    <property type="component" value="Chromosome"/>
</dbReference>
<name>A0A411YFA9_9ACTN</name>
<keyword evidence="4" id="KW-0238">DNA-binding</keyword>
<evidence type="ECO:0000313" key="9">
    <source>
        <dbReference type="EMBL" id="QBI19861.1"/>
    </source>
</evidence>
<keyword evidence="2" id="KW-0805">Transcription regulation</keyword>
<dbReference type="InterPro" id="IPR039425">
    <property type="entry name" value="RNA_pol_sigma-70-like"/>
</dbReference>
<dbReference type="InterPro" id="IPR007627">
    <property type="entry name" value="RNA_pol_sigma70_r2"/>
</dbReference>
<evidence type="ECO:0000259" key="8">
    <source>
        <dbReference type="Pfam" id="PF08281"/>
    </source>
</evidence>
<organism evidence="9 10">
    <name type="scientific">Egibacter rhizosphaerae</name>
    <dbReference type="NCBI Taxonomy" id="1670831"/>
    <lineage>
        <taxon>Bacteria</taxon>
        <taxon>Bacillati</taxon>
        <taxon>Actinomycetota</taxon>
        <taxon>Nitriliruptoria</taxon>
        <taxon>Egibacterales</taxon>
        <taxon>Egibacteraceae</taxon>
        <taxon>Egibacter</taxon>
    </lineage>
</organism>
<evidence type="ECO:0000256" key="2">
    <source>
        <dbReference type="ARBA" id="ARBA00023015"/>
    </source>
</evidence>
<dbReference type="GO" id="GO:0016987">
    <property type="term" value="F:sigma factor activity"/>
    <property type="evidence" value="ECO:0007669"/>
    <property type="project" value="UniProtKB-KW"/>
</dbReference>
<dbReference type="InterPro" id="IPR013324">
    <property type="entry name" value="RNA_pol_sigma_r3/r4-like"/>
</dbReference>
<evidence type="ECO:0000256" key="4">
    <source>
        <dbReference type="ARBA" id="ARBA00023125"/>
    </source>
</evidence>
<evidence type="ECO:0000313" key="10">
    <source>
        <dbReference type="Proteomes" id="UP000291469"/>
    </source>
</evidence>
<sequence length="174" mass="19481">MQGFRNGDRDQFAEVFAAHVSEVGRLAQALCGNSEVARDATAEAFAKTYEQWRRGRVDRVAGYVRRAVVNEVNSHFRRVGRQRTFESRRRGDGRADTPAPEQHDDADRVRVLLEELPERQRTAVVLRYWADLSVEEVAEAMGCPNGTAKSLLSRGLARLREGAELAGDREGEAP</sequence>
<dbReference type="EMBL" id="CP036402">
    <property type="protein sequence ID" value="QBI19861.1"/>
    <property type="molecule type" value="Genomic_DNA"/>
</dbReference>
<dbReference type="CDD" id="cd06171">
    <property type="entry name" value="Sigma70_r4"/>
    <property type="match status" value="1"/>
</dbReference>
<dbReference type="OrthoDB" id="3678480at2"/>
<comment type="similarity">
    <text evidence="1">Belongs to the sigma-70 factor family. ECF subfamily.</text>
</comment>
<dbReference type="SUPFAM" id="SSF88946">
    <property type="entry name" value="Sigma2 domain of RNA polymerase sigma factors"/>
    <property type="match status" value="1"/>
</dbReference>
<dbReference type="InterPro" id="IPR014284">
    <property type="entry name" value="RNA_pol_sigma-70_dom"/>
</dbReference>
<evidence type="ECO:0000256" key="3">
    <source>
        <dbReference type="ARBA" id="ARBA00023082"/>
    </source>
</evidence>
<dbReference type="InterPro" id="IPR036388">
    <property type="entry name" value="WH-like_DNA-bd_sf"/>
</dbReference>
<dbReference type="KEGG" id="erz:ER308_10025"/>
<dbReference type="InterPro" id="IPR013325">
    <property type="entry name" value="RNA_pol_sigma_r2"/>
</dbReference>
<accession>A0A411YFA9</accession>
<feature type="domain" description="RNA polymerase sigma-70 region 2" evidence="7">
    <location>
        <begin position="16"/>
        <end position="81"/>
    </location>
</feature>
<dbReference type="PANTHER" id="PTHR43133:SF50">
    <property type="entry name" value="ECF RNA POLYMERASE SIGMA FACTOR SIGM"/>
    <property type="match status" value="1"/>
</dbReference>
<evidence type="ECO:0000256" key="1">
    <source>
        <dbReference type="ARBA" id="ARBA00010641"/>
    </source>
</evidence>
<proteinExistence type="inferred from homology"/>
<dbReference type="GO" id="GO:0006352">
    <property type="term" value="P:DNA-templated transcription initiation"/>
    <property type="evidence" value="ECO:0007669"/>
    <property type="project" value="InterPro"/>
</dbReference>
<keyword evidence="10" id="KW-1185">Reference proteome</keyword>
<feature type="region of interest" description="Disordered" evidence="6">
    <location>
        <begin position="83"/>
        <end position="104"/>
    </location>
</feature>
<dbReference type="Gene3D" id="1.10.1740.10">
    <property type="match status" value="1"/>
</dbReference>
<dbReference type="NCBIfam" id="TIGR02937">
    <property type="entry name" value="sigma70-ECF"/>
    <property type="match status" value="1"/>
</dbReference>
<dbReference type="Pfam" id="PF04542">
    <property type="entry name" value="Sigma70_r2"/>
    <property type="match status" value="1"/>
</dbReference>
<dbReference type="RefSeq" id="WP_131154858.1">
    <property type="nucleotide sequence ID" value="NZ_CP036402.1"/>
</dbReference>
<keyword evidence="5" id="KW-0804">Transcription</keyword>
<evidence type="ECO:0000256" key="5">
    <source>
        <dbReference type="ARBA" id="ARBA00023163"/>
    </source>
</evidence>
<dbReference type="AlphaFoldDB" id="A0A411YFA9"/>
<gene>
    <name evidence="9" type="ORF">ER308_10025</name>
</gene>
<feature type="domain" description="RNA polymerase sigma factor 70 region 4 type 2" evidence="8">
    <location>
        <begin position="108"/>
        <end position="159"/>
    </location>
</feature>
<evidence type="ECO:0000259" key="7">
    <source>
        <dbReference type="Pfam" id="PF04542"/>
    </source>
</evidence>
<dbReference type="Pfam" id="PF08281">
    <property type="entry name" value="Sigma70_r4_2"/>
    <property type="match status" value="1"/>
</dbReference>
<dbReference type="SUPFAM" id="SSF88659">
    <property type="entry name" value="Sigma3 and sigma4 domains of RNA polymerase sigma factors"/>
    <property type="match status" value="1"/>
</dbReference>
<dbReference type="Gene3D" id="1.10.10.10">
    <property type="entry name" value="Winged helix-like DNA-binding domain superfamily/Winged helix DNA-binding domain"/>
    <property type="match status" value="1"/>
</dbReference>
<dbReference type="PANTHER" id="PTHR43133">
    <property type="entry name" value="RNA POLYMERASE ECF-TYPE SIGMA FACTO"/>
    <property type="match status" value="1"/>
</dbReference>